<name>A0A8T3VH15_9EURY</name>
<dbReference type="InterPro" id="IPR004143">
    <property type="entry name" value="BPL_LPL_catalytic"/>
</dbReference>
<feature type="domain" description="BPL/LPL catalytic" evidence="4">
    <location>
        <begin position="59"/>
        <end position="239"/>
    </location>
</feature>
<dbReference type="PANTHER" id="PTHR12835:SF5">
    <property type="entry name" value="BIOTIN--PROTEIN LIGASE"/>
    <property type="match status" value="1"/>
</dbReference>
<dbReference type="SUPFAM" id="SSF50037">
    <property type="entry name" value="C-terminal domain of transcriptional repressors"/>
    <property type="match status" value="1"/>
</dbReference>
<keyword evidence="3" id="KW-0067">ATP-binding</keyword>
<dbReference type="GO" id="GO:0005737">
    <property type="term" value="C:cytoplasm"/>
    <property type="evidence" value="ECO:0007669"/>
    <property type="project" value="TreeGrafter"/>
</dbReference>
<dbReference type="InterPro" id="IPR004408">
    <property type="entry name" value="Biotin_CoA_COase_ligase"/>
</dbReference>
<reference evidence="5" key="1">
    <citation type="submission" date="2019-04" db="EMBL/GenBank/DDBJ databases">
        <title>Evolution of Biomass-Degrading Anaerobic Consortia Revealed by Metagenomics.</title>
        <authorList>
            <person name="Peng X."/>
        </authorList>
    </citation>
    <scope>NUCLEOTIDE SEQUENCE</scope>
    <source>
        <strain evidence="5">SIG13</strain>
    </source>
</reference>
<dbReference type="EC" id="6.3.4.15" evidence="5"/>
<evidence type="ECO:0000256" key="2">
    <source>
        <dbReference type="ARBA" id="ARBA00022741"/>
    </source>
</evidence>
<keyword evidence="1 5" id="KW-0436">Ligase</keyword>
<dbReference type="InterPro" id="IPR045864">
    <property type="entry name" value="aa-tRNA-synth_II/BPL/LPL"/>
</dbReference>
<dbReference type="GO" id="GO:0004077">
    <property type="term" value="F:biotin--[biotin carboxyl-carrier protein] ligase activity"/>
    <property type="evidence" value="ECO:0007669"/>
    <property type="project" value="UniProtKB-EC"/>
</dbReference>
<dbReference type="PROSITE" id="PS51733">
    <property type="entry name" value="BPL_LPL_CATALYTIC"/>
    <property type="match status" value="1"/>
</dbReference>
<evidence type="ECO:0000256" key="3">
    <source>
        <dbReference type="ARBA" id="ARBA00022840"/>
    </source>
</evidence>
<gene>
    <name evidence="5" type="ORF">E7Z74_05920</name>
</gene>
<protein>
    <submittedName>
        <fullName evidence="5">Biotin--[acetyl-CoA-carboxylase] ligase</fullName>
        <ecNumber evidence="5">6.3.4.15</ecNumber>
    </submittedName>
</protein>
<dbReference type="SUPFAM" id="SSF55681">
    <property type="entry name" value="Class II aaRS and biotin synthetases"/>
    <property type="match status" value="1"/>
</dbReference>
<dbReference type="Pfam" id="PF02237">
    <property type="entry name" value="BPL_C"/>
    <property type="match status" value="1"/>
</dbReference>
<proteinExistence type="predicted"/>
<dbReference type="Proteomes" id="UP000713479">
    <property type="component" value="Unassembled WGS sequence"/>
</dbReference>
<dbReference type="AlphaFoldDB" id="A0A8T3VH15"/>
<dbReference type="InterPro" id="IPR003142">
    <property type="entry name" value="BPL_C"/>
</dbReference>
<dbReference type="Pfam" id="PF03099">
    <property type="entry name" value="BPL_LplA_LipB"/>
    <property type="match status" value="1"/>
</dbReference>
<sequence>MQNEIINLLKREEKFSEKTIEELREVEINDFAEIIKEVGQQPTEHIVREEILNGLDTEVIGKELYVFKEVMSTNTVAKFLSENGAENGCAILSEKQSDAKGRLGKAWESPLGGIWLSIIIKSQVPHSKLPMITLATGVAAVKALERIGITNAEIKWPNDVMINGKKVSGILTEAITKFNTIENVIIGIGIDANFDVNVLSKELQEGTTTLDIELGHRVDENEVVRYFLEEFEKIAFAFNDNKFEEILKEWRKYSYSIGKIVEVREPFSKSYDAYVLGISKEGALVVEKIDGTLEKVISGECIIKK</sequence>
<organism evidence="5 6">
    <name type="scientific">Methanobrevibacter millerae</name>
    <dbReference type="NCBI Taxonomy" id="230361"/>
    <lineage>
        <taxon>Archaea</taxon>
        <taxon>Methanobacteriati</taxon>
        <taxon>Methanobacteriota</taxon>
        <taxon>Methanomada group</taxon>
        <taxon>Methanobacteria</taxon>
        <taxon>Methanobacteriales</taxon>
        <taxon>Methanobacteriaceae</taxon>
        <taxon>Methanobrevibacter</taxon>
    </lineage>
</organism>
<evidence type="ECO:0000313" key="5">
    <source>
        <dbReference type="EMBL" id="MBE6510784.1"/>
    </source>
</evidence>
<evidence type="ECO:0000256" key="1">
    <source>
        <dbReference type="ARBA" id="ARBA00022598"/>
    </source>
</evidence>
<dbReference type="EMBL" id="SUTF01000006">
    <property type="protein sequence ID" value="MBE6510784.1"/>
    <property type="molecule type" value="Genomic_DNA"/>
</dbReference>
<dbReference type="GO" id="GO:0005524">
    <property type="term" value="F:ATP binding"/>
    <property type="evidence" value="ECO:0007669"/>
    <property type="project" value="UniProtKB-KW"/>
</dbReference>
<comment type="caution">
    <text evidence="5">The sequence shown here is derived from an EMBL/GenBank/DDBJ whole genome shotgun (WGS) entry which is preliminary data.</text>
</comment>
<dbReference type="PANTHER" id="PTHR12835">
    <property type="entry name" value="BIOTIN PROTEIN LIGASE"/>
    <property type="match status" value="1"/>
</dbReference>
<dbReference type="Gene3D" id="3.30.930.10">
    <property type="entry name" value="Bira Bifunctional Protein, Domain 2"/>
    <property type="match status" value="1"/>
</dbReference>
<dbReference type="CDD" id="cd16442">
    <property type="entry name" value="BPL"/>
    <property type="match status" value="1"/>
</dbReference>
<dbReference type="NCBIfam" id="TIGR00121">
    <property type="entry name" value="birA_ligase"/>
    <property type="match status" value="1"/>
</dbReference>
<keyword evidence="2" id="KW-0547">Nucleotide-binding</keyword>
<accession>A0A8T3VH15</accession>
<dbReference type="Gene3D" id="2.30.30.100">
    <property type="match status" value="1"/>
</dbReference>
<dbReference type="InterPro" id="IPR008988">
    <property type="entry name" value="Transcriptional_repressor_C"/>
</dbReference>
<evidence type="ECO:0000259" key="4">
    <source>
        <dbReference type="PROSITE" id="PS51733"/>
    </source>
</evidence>
<evidence type="ECO:0000313" key="6">
    <source>
        <dbReference type="Proteomes" id="UP000713479"/>
    </source>
</evidence>